<dbReference type="InterPro" id="IPR049453">
    <property type="entry name" value="Memb_transporter_dom"/>
</dbReference>
<keyword evidence="5 7" id="KW-0472">Membrane</keyword>
<evidence type="ECO:0000256" key="4">
    <source>
        <dbReference type="ARBA" id="ARBA00022989"/>
    </source>
</evidence>
<feature type="transmembrane region" description="Helical" evidence="7">
    <location>
        <begin position="472"/>
        <end position="492"/>
    </location>
</feature>
<dbReference type="PANTHER" id="PTHR30509">
    <property type="entry name" value="P-HYDROXYBENZOIC ACID EFFLUX PUMP SUBUNIT-RELATED"/>
    <property type="match status" value="1"/>
</dbReference>
<evidence type="ECO:0000313" key="10">
    <source>
        <dbReference type="Proteomes" id="UP000240010"/>
    </source>
</evidence>
<feature type="transmembrane region" description="Helical" evidence="7">
    <location>
        <begin position="122"/>
        <end position="145"/>
    </location>
</feature>
<gene>
    <name evidence="9" type="ORF">B0F87_108135</name>
</gene>
<accession>A0A2S6HB67</accession>
<dbReference type="RefSeq" id="WP_104429703.1">
    <property type="nucleotide sequence ID" value="NZ_PTIZ01000008.1"/>
</dbReference>
<evidence type="ECO:0000256" key="7">
    <source>
        <dbReference type="SAM" id="Phobius"/>
    </source>
</evidence>
<feature type="transmembrane region" description="Helical" evidence="7">
    <location>
        <begin position="46"/>
        <end position="72"/>
    </location>
</feature>
<comment type="similarity">
    <text evidence="6">Belongs to the YccS/YhfK family.</text>
</comment>
<dbReference type="Pfam" id="PF13515">
    <property type="entry name" value="FUSC_2"/>
    <property type="match status" value="1"/>
</dbReference>
<feature type="domain" description="Integral membrane bound transporter" evidence="8">
    <location>
        <begin position="410"/>
        <end position="538"/>
    </location>
</feature>
<comment type="caution">
    <text evidence="9">The sequence shown here is derived from an EMBL/GenBank/DDBJ whole genome shotgun (WGS) entry which is preliminary data.</text>
</comment>
<feature type="transmembrane region" description="Helical" evidence="7">
    <location>
        <begin position="446"/>
        <end position="466"/>
    </location>
</feature>
<protein>
    <submittedName>
        <fullName evidence="9">Putative membrane protein YccC</fullName>
    </submittedName>
</protein>
<keyword evidence="3 7" id="KW-0812">Transmembrane</keyword>
<evidence type="ECO:0000313" key="9">
    <source>
        <dbReference type="EMBL" id="PPK74661.1"/>
    </source>
</evidence>
<proteinExistence type="inferred from homology"/>
<name>A0A2S6HB67_9GAMM</name>
<evidence type="ECO:0000256" key="5">
    <source>
        <dbReference type="ARBA" id="ARBA00023136"/>
    </source>
</evidence>
<evidence type="ECO:0000256" key="3">
    <source>
        <dbReference type="ARBA" id="ARBA00022692"/>
    </source>
</evidence>
<sequence length="755" mass="83383">MNHGDTQHASALNKKRSRLWFGTGLTQFLKTELRDSPGRRVAAFRLFIVAMTIALVSQTLHVPPLGAIALLICLSYDAYANAGQSLAFGLRQLGYIIVTTLVSVFTLMFAGNDAWLLLPLSFIILAVALFHARLIAWPTGIALWYSVAVLYSPSTPAQGIYNALWNIPIIGVLAIGSWTVVHLTIKPQDPLKQLKTSIAEQLAAVEYIFSARLADSGVNIHKRVISKFSSAGSFSKILGLLSNAELIHPSMHGRHDTYLALLLEIDGLRQMAIWLDQVLTAEYRAQPMNQEKLNVYLALQSACATLRQGVEESRDVSGQIETLLTDEVLRSYSQTNPSLLTAIWRALQRTAGLMHNLHEPAAAPEIKTLEAETDSNEADDGLPAWFGYDFWATHADSLQFGIKFSLGAILCTLIVESLGWPDINTAIPTCLVAAQTSLGADYRLSILRVSGAILGGLCAYFYVLMFQSQLDTIAGFALATAPVWAIAAWISSGSERIAYMGRQLGFSFAMFVLHDFGPVTDLYLPRDRVIGILLGIVVMGILDYALWPRRSIVLARHHTTAALHTLAKFTTRLPDLSLMLKSTLPLRLSAEKDLAAAQDLVIHAVLEPDARLTYKVNERTALRAVIEAAGNLSGLLQIRRRYRLLSGQQFSSFPDELQEHSRAFDAALTSALENAALVLQGRQQETRTEAADIHVLLKQSYTEHHRIDSLPADLAMEWELRFMLDQQIMELVEQIQKRAVDSVSYRLKAGSTIDE</sequence>
<dbReference type="AlphaFoldDB" id="A0A2S6HB67"/>
<keyword evidence="4 7" id="KW-1133">Transmembrane helix</keyword>
<organism evidence="9 10">
    <name type="scientific">Methylobacter tundripaludum</name>
    <dbReference type="NCBI Taxonomy" id="173365"/>
    <lineage>
        <taxon>Bacteria</taxon>
        <taxon>Pseudomonadati</taxon>
        <taxon>Pseudomonadota</taxon>
        <taxon>Gammaproteobacteria</taxon>
        <taxon>Methylococcales</taxon>
        <taxon>Methylococcaceae</taxon>
        <taxon>Methylobacter</taxon>
    </lineage>
</organism>
<feature type="transmembrane region" description="Helical" evidence="7">
    <location>
        <begin position="92"/>
        <end position="110"/>
    </location>
</feature>
<feature type="transmembrane region" description="Helical" evidence="7">
    <location>
        <begin position="529"/>
        <end position="547"/>
    </location>
</feature>
<dbReference type="PANTHER" id="PTHR30509:SF9">
    <property type="entry name" value="MULTIDRUG RESISTANCE PROTEIN MDTO"/>
    <property type="match status" value="1"/>
</dbReference>
<evidence type="ECO:0000256" key="6">
    <source>
        <dbReference type="ARBA" id="ARBA00043993"/>
    </source>
</evidence>
<evidence type="ECO:0000256" key="1">
    <source>
        <dbReference type="ARBA" id="ARBA00004651"/>
    </source>
</evidence>
<keyword evidence="2" id="KW-1003">Cell membrane</keyword>
<reference evidence="9 10" key="1">
    <citation type="submission" date="2018-02" db="EMBL/GenBank/DDBJ databases">
        <title>Subsurface microbial communities from deep shales in Ohio and West Virginia, USA.</title>
        <authorList>
            <person name="Wrighton K."/>
        </authorList>
    </citation>
    <scope>NUCLEOTIDE SEQUENCE [LARGE SCALE GENOMIC DNA]</scope>
    <source>
        <strain evidence="9 10">OWC-DMM</strain>
    </source>
</reference>
<dbReference type="EMBL" id="PTIZ01000008">
    <property type="protein sequence ID" value="PPK74661.1"/>
    <property type="molecule type" value="Genomic_DNA"/>
</dbReference>
<dbReference type="GO" id="GO:0005886">
    <property type="term" value="C:plasma membrane"/>
    <property type="evidence" value="ECO:0007669"/>
    <property type="project" value="UniProtKB-SubCell"/>
</dbReference>
<evidence type="ECO:0000259" key="8">
    <source>
        <dbReference type="Pfam" id="PF13515"/>
    </source>
</evidence>
<feature type="transmembrane region" description="Helical" evidence="7">
    <location>
        <begin position="165"/>
        <end position="185"/>
    </location>
</feature>
<dbReference type="Proteomes" id="UP000240010">
    <property type="component" value="Unassembled WGS sequence"/>
</dbReference>
<evidence type="ECO:0000256" key="2">
    <source>
        <dbReference type="ARBA" id="ARBA00022475"/>
    </source>
</evidence>
<comment type="subcellular location">
    <subcellularLocation>
        <location evidence="1">Cell membrane</location>
        <topology evidence="1">Multi-pass membrane protein</topology>
    </subcellularLocation>
</comment>